<sequence>MKDAEKALRSQTVGPRPGICCGDQNRAPEKERMSPQACVRAAGAFGLVQDNY</sequence>
<name>A0A2T2N0J4_CORCC</name>
<evidence type="ECO:0000256" key="1">
    <source>
        <dbReference type="SAM" id="MobiDB-lite"/>
    </source>
</evidence>
<proteinExistence type="predicted"/>
<feature type="non-terminal residue" evidence="2">
    <location>
        <position position="52"/>
    </location>
</feature>
<dbReference type="Proteomes" id="UP000240883">
    <property type="component" value="Unassembled WGS sequence"/>
</dbReference>
<keyword evidence="3" id="KW-1185">Reference proteome</keyword>
<evidence type="ECO:0000313" key="3">
    <source>
        <dbReference type="Proteomes" id="UP000240883"/>
    </source>
</evidence>
<evidence type="ECO:0000313" key="2">
    <source>
        <dbReference type="EMBL" id="PSN58934.1"/>
    </source>
</evidence>
<protein>
    <submittedName>
        <fullName evidence="2">Uncharacterized protein</fullName>
    </submittedName>
</protein>
<dbReference type="AlphaFoldDB" id="A0A2T2N0J4"/>
<reference evidence="2 3" key="1">
    <citation type="journal article" date="2018" name="Front. Microbiol.">
        <title>Genome-Wide Analysis of Corynespora cassiicola Leaf Fall Disease Putative Effectors.</title>
        <authorList>
            <person name="Lopez D."/>
            <person name="Ribeiro S."/>
            <person name="Label P."/>
            <person name="Fumanal B."/>
            <person name="Venisse J.S."/>
            <person name="Kohler A."/>
            <person name="de Oliveira R.R."/>
            <person name="Labutti K."/>
            <person name="Lipzen A."/>
            <person name="Lail K."/>
            <person name="Bauer D."/>
            <person name="Ohm R.A."/>
            <person name="Barry K.W."/>
            <person name="Spatafora J."/>
            <person name="Grigoriev I.V."/>
            <person name="Martin F.M."/>
            <person name="Pujade-Renaud V."/>
        </authorList>
    </citation>
    <scope>NUCLEOTIDE SEQUENCE [LARGE SCALE GENOMIC DNA]</scope>
    <source>
        <strain evidence="2 3">Philippines</strain>
    </source>
</reference>
<accession>A0A2T2N0J4</accession>
<organism evidence="2 3">
    <name type="scientific">Corynespora cassiicola Philippines</name>
    <dbReference type="NCBI Taxonomy" id="1448308"/>
    <lineage>
        <taxon>Eukaryota</taxon>
        <taxon>Fungi</taxon>
        <taxon>Dikarya</taxon>
        <taxon>Ascomycota</taxon>
        <taxon>Pezizomycotina</taxon>
        <taxon>Dothideomycetes</taxon>
        <taxon>Pleosporomycetidae</taxon>
        <taxon>Pleosporales</taxon>
        <taxon>Corynesporascaceae</taxon>
        <taxon>Corynespora</taxon>
    </lineage>
</organism>
<feature type="region of interest" description="Disordered" evidence="1">
    <location>
        <begin position="1"/>
        <end position="32"/>
    </location>
</feature>
<dbReference type="EMBL" id="KZ678178">
    <property type="protein sequence ID" value="PSN58934.1"/>
    <property type="molecule type" value="Genomic_DNA"/>
</dbReference>
<gene>
    <name evidence="2" type="ORF">BS50DRAFT_580364</name>
</gene>